<gene>
    <name evidence="6" type="ORF">ACFQZV_09935</name>
</gene>
<feature type="domain" description="DUF5979" evidence="4">
    <location>
        <begin position="734"/>
        <end position="829"/>
    </location>
</feature>
<dbReference type="InterPro" id="IPR057687">
    <property type="entry name" value="DUF7927"/>
</dbReference>
<dbReference type="InterPro" id="IPR041033">
    <property type="entry name" value="SpaA_PFL_dom_1"/>
</dbReference>
<keyword evidence="2" id="KW-0812">Transmembrane</keyword>
<reference evidence="7" key="1">
    <citation type="journal article" date="2019" name="Int. J. Syst. Evol. Microbiol.">
        <title>The Global Catalogue of Microorganisms (GCM) 10K type strain sequencing project: providing services to taxonomists for standard genome sequencing and annotation.</title>
        <authorList>
            <consortium name="The Broad Institute Genomics Platform"/>
            <consortium name="The Broad Institute Genome Sequencing Center for Infectious Disease"/>
            <person name="Wu L."/>
            <person name="Ma J."/>
        </authorList>
    </citation>
    <scope>NUCLEOTIDE SEQUENCE [LARGE SCALE GENOMIC DNA]</scope>
    <source>
        <strain evidence="7">CCUG 50754</strain>
    </source>
</reference>
<feature type="region of interest" description="Disordered" evidence="1">
    <location>
        <begin position="250"/>
        <end position="269"/>
    </location>
</feature>
<evidence type="ECO:0000256" key="2">
    <source>
        <dbReference type="SAM" id="Phobius"/>
    </source>
</evidence>
<evidence type="ECO:0000259" key="3">
    <source>
        <dbReference type="Pfam" id="PF17802"/>
    </source>
</evidence>
<keyword evidence="7" id="KW-1185">Reference proteome</keyword>
<dbReference type="InterPro" id="IPR046022">
    <property type="entry name" value="DUF5979"/>
</dbReference>
<feature type="compositionally biased region" description="Gly residues" evidence="1">
    <location>
        <begin position="510"/>
        <end position="525"/>
    </location>
</feature>
<dbReference type="Gene3D" id="2.60.40.10">
    <property type="entry name" value="Immunoglobulins"/>
    <property type="match status" value="1"/>
</dbReference>
<name>A0ABW2ZSV7_9MICO</name>
<dbReference type="Pfam" id="PF25549">
    <property type="entry name" value="DUF7927"/>
    <property type="match status" value="1"/>
</dbReference>
<feature type="region of interest" description="Disordered" evidence="1">
    <location>
        <begin position="501"/>
        <end position="526"/>
    </location>
</feature>
<feature type="compositionally biased region" description="Low complexity" evidence="1">
    <location>
        <begin position="965"/>
        <end position="974"/>
    </location>
</feature>
<evidence type="ECO:0000256" key="1">
    <source>
        <dbReference type="SAM" id="MobiDB-lite"/>
    </source>
</evidence>
<feature type="compositionally biased region" description="Gly residues" evidence="1">
    <location>
        <begin position="403"/>
        <end position="440"/>
    </location>
</feature>
<feature type="domain" description="DUF5979" evidence="4">
    <location>
        <begin position="633"/>
        <end position="726"/>
    </location>
</feature>
<feature type="region of interest" description="Disordered" evidence="1">
    <location>
        <begin position="1"/>
        <end position="21"/>
    </location>
</feature>
<dbReference type="Proteomes" id="UP001597042">
    <property type="component" value="Unassembled WGS sequence"/>
</dbReference>
<sequence length="1126" mass="109920">MNSPRPTLSRTTSRINRASSARRARGRRGWRFASLRAFAVVASLALATAVGAVVTPSQPAVAASIGGVVNGYQKVSTIAGTAVTVTGSLRGASAPFAVGDRVMLIQMTGTAPVHGSSFGNYDVAEVVSVAGSTITLDTITRTYSPATEAVQLVRMPYDAGVTTVDTEVTAAPWNGSTGGIVALAGGTLTLNANIDAGATGFTNDYTPTSTVTPDLSSGPGSTTGRGFDGALNNNAAMVPFTPTAGGGGGIGGGGGTSGTETSGKGGGIGRGGNGTVLFFPSDIGAGTDGGDPYLNVTYSSASGAAGGGGGVIGGGGGGGGEVSSGGGGGTDGGGAGGLAKVAAGLYSGSGGGGGPRGVGNGADGFAGGPTGTSTEGSQNEGSAGAGGGSYGGGGGAPSNVSGGDDGNGGGGGGSWTGGGEGGLGGGGLVAPGPYAAGGDGNDPVADPLPDSAHYLNATNPRLMMGGAGGKGSQDSGHSLGGAGGGIVYLDFVSIGGNGDIRSDGAEGASPTGGGAHSGSGGGAGGQMRIRATTVADPIVIAANGGIGGAPTANKYHGGVSGGGGGAGGVWLELVGVESSCPAAEVPNVTLELAGGSGGPTITNPKNQVLTATGGAGGAGLGCVSPLIVPTGSLTLTKTIDDPDGLNQAETFPVDVQCVDPASGAQLTRTAEIHRDGSPTEVTDLPAGWECTVTETDTDGAEVTYSPPGPIDVIEDSAVAVAVTNTYVLATGSVQLVKEVIDPFPNDESGDAESFPVELVCTDPNGGSDIEWDGSLDRDGTPALISDLPEGAVCTVTELDSDGAEVSYDPSNEVTVVGDTTVTVTVINTFPDPALDWSYVKVAMLDGVELADGAHVLPGDRIDYRVTVTSEADVPVEDIVLTDDLSDVLDDASYVIDSGTLVVDGGTGVAVPDPVSATLVSPAFTLPPGGTATLEYAVIVDDDAWAATLRNVVTGESPTEPPTNPPEETTQETPEAGSVQWDKVDASANLLTDSEWELTPVDAEGNPTGPAMEVLDCIEEPCADGGDSDPLPGRFSIDDLTPGSYRLVEVSAPAGYVLDTTPHTAVIGADGGVFDLGEIVNDPQAVPAIPLTGGLGTDHYLMAGGALALLAALLESIRRRRGARLMN</sequence>
<accession>A0ABW2ZSV7</accession>
<dbReference type="RefSeq" id="WP_378749079.1">
    <property type="nucleotide sequence ID" value="NZ_JBHSSV010000001.1"/>
</dbReference>
<evidence type="ECO:0000259" key="5">
    <source>
        <dbReference type="Pfam" id="PF25549"/>
    </source>
</evidence>
<dbReference type="Pfam" id="PF17802">
    <property type="entry name" value="SpaA"/>
    <property type="match status" value="1"/>
</dbReference>
<proteinExistence type="predicted"/>
<dbReference type="InterPro" id="IPR013783">
    <property type="entry name" value="Ig-like_fold"/>
</dbReference>
<feature type="domain" description="DUF7927" evidence="5">
    <location>
        <begin position="850"/>
        <end position="969"/>
    </location>
</feature>
<evidence type="ECO:0000259" key="4">
    <source>
        <dbReference type="Pfam" id="PF19407"/>
    </source>
</evidence>
<dbReference type="PRINTS" id="PR01228">
    <property type="entry name" value="EGGSHELL"/>
</dbReference>
<keyword evidence="2" id="KW-0472">Membrane</keyword>
<dbReference type="Pfam" id="PF19407">
    <property type="entry name" value="DUF5979"/>
    <property type="match status" value="2"/>
</dbReference>
<dbReference type="EMBL" id="JBHTIM010000001">
    <property type="protein sequence ID" value="MFD0781610.1"/>
    <property type="molecule type" value="Genomic_DNA"/>
</dbReference>
<feature type="compositionally biased region" description="Gly residues" evidence="1">
    <location>
        <begin position="383"/>
        <end position="396"/>
    </location>
</feature>
<feature type="domain" description="SpaA-like prealbumin fold" evidence="3">
    <location>
        <begin position="976"/>
        <end position="1070"/>
    </location>
</feature>
<feature type="region of interest" description="Disordered" evidence="1">
    <location>
        <begin position="354"/>
        <end position="456"/>
    </location>
</feature>
<feature type="compositionally biased region" description="Low complexity" evidence="1">
    <location>
        <begin position="9"/>
        <end position="19"/>
    </location>
</feature>
<feature type="transmembrane region" description="Helical" evidence="2">
    <location>
        <begin position="1098"/>
        <end position="1116"/>
    </location>
</feature>
<organism evidence="6 7">
    <name type="scientific">Microbacterium koreense</name>
    <dbReference type="NCBI Taxonomy" id="323761"/>
    <lineage>
        <taxon>Bacteria</taxon>
        <taxon>Bacillati</taxon>
        <taxon>Actinomycetota</taxon>
        <taxon>Actinomycetes</taxon>
        <taxon>Micrococcales</taxon>
        <taxon>Microbacteriaceae</taxon>
        <taxon>Microbacterium</taxon>
    </lineage>
</organism>
<evidence type="ECO:0000313" key="6">
    <source>
        <dbReference type="EMBL" id="MFD0781610.1"/>
    </source>
</evidence>
<comment type="caution">
    <text evidence="6">The sequence shown here is derived from an EMBL/GenBank/DDBJ whole genome shotgun (WGS) entry which is preliminary data.</text>
</comment>
<evidence type="ECO:0000313" key="7">
    <source>
        <dbReference type="Proteomes" id="UP001597042"/>
    </source>
</evidence>
<feature type="compositionally biased region" description="Gly residues" evidence="1">
    <location>
        <begin position="354"/>
        <end position="370"/>
    </location>
</feature>
<feature type="region of interest" description="Disordered" evidence="1">
    <location>
        <begin position="953"/>
        <end position="978"/>
    </location>
</feature>
<protein>
    <submittedName>
        <fullName evidence="6">DUF5979 domain-containing protein</fullName>
    </submittedName>
</protein>
<keyword evidence="2" id="KW-1133">Transmembrane helix</keyword>